<evidence type="ECO:0000313" key="2">
    <source>
        <dbReference type="EMBL" id="SJZ68402.1"/>
    </source>
</evidence>
<dbReference type="Proteomes" id="UP000243297">
    <property type="component" value="Unassembled WGS sequence"/>
</dbReference>
<gene>
    <name evidence="2" type="ORF">SAMN02745191_1325</name>
</gene>
<keyword evidence="3" id="KW-1185">Reference proteome</keyword>
<accession>A0A1T4MN19</accession>
<proteinExistence type="predicted"/>
<protein>
    <submittedName>
        <fullName evidence="2">Uncharacterized protein</fullName>
    </submittedName>
</protein>
<dbReference type="RefSeq" id="WP_078711732.1">
    <property type="nucleotide sequence ID" value="NZ_FUWY01000003.1"/>
</dbReference>
<organism evidence="2 3">
    <name type="scientific">Anaerorhabdus furcosa</name>
    <dbReference type="NCBI Taxonomy" id="118967"/>
    <lineage>
        <taxon>Bacteria</taxon>
        <taxon>Bacillati</taxon>
        <taxon>Bacillota</taxon>
        <taxon>Erysipelotrichia</taxon>
        <taxon>Erysipelotrichales</taxon>
        <taxon>Erysipelotrichaceae</taxon>
        <taxon>Anaerorhabdus</taxon>
    </lineage>
</organism>
<dbReference type="AlphaFoldDB" id="A0A1T4MN19"/>
<name>A0A1T4MN19_9FIRM</name>
<evidence type="ECO:0000256" key="1">
    <source>
        <dbReference type="SAM" id="SignalP"/>
    </source>
</evidence>
<feature type="chain" id="PRO_5012933541" evidence="1">
    <location>
        <begin position="24"/>
        <end position="239"/>
    </location>
</feature>
<evidence type="ECO:0000313" key="3">
    <source>
        <dbReference type="Proteomes" id="UP000243297"/>
    </source>
</evidence>
<feature type="signal peptide" evidence="1">
    <location>
        <begin position="1"/>
        <end position="23"/>
    </location>
</feature>
<sequence length="239" mass="26844">MKKIVLFVVTTMILLSSFNPIYAESSINNKELFLENNSQMKNIVIEDSSNYIDGDIEITIKFYSVEDGMNIIIERENDIIIAYDENGNQLARAQVTHTEATFIEKSLYLIEPRAAWSGWYFTGQDNVLINKITSVSATVIAGIILGSFPKKFGITTGALLSIAAEIKSYGDDSRRVYNKYYGSSYSTCNILSKGKVETFKNSNFTSLIGSVEGNYYWDGNPYDYTQPSACRELVGTYPY</sequence>
<reference evidence="3" key="1">
    <citation type="submission" date="2017-02" db="EMBL/GenBank/DDBJ databases">
        <authorList>
            <person name="Varghese N."/>
            <person name="Submissions S."/>
        </authorList>
    </citation>
    <scope>NUCLEOTIDE SEQUENCE [LARGE SCALE GENOMIC DNA]</scope>
    <source>
        <strain evidence="3">ATCC 25662</strain>
    </source>
</reference>
<dbReference type="EMBL" id="FUWY01000003">
    <property type="protein sequence ID" value="SJZ68402.1"/>
    <property type="molecule type" value="Genomic_DNA"/>
</dbReference>
<keyword evidence="1" id="KW-0732">Signal</keyword>